<keyword evidence="3" id="KW-1185">Reference proteome</keyword>
<dbReference type="InterPro" id="IPR000477">
    <property type="entry name" value="RT_dom"/>
</dbReference>
<organism evidence="2 3">
    <name type="scientific">Limosa lapponica baueri</name>
    <dbReference type="NCBI Taxonomy" id="1758121"/>
    <lineage>
        <taxon>Eukaryota</taxon>
        <taxon>Metazoa</taxon>
        <taxon>Chordata</taxon>
        <taxon>Craniata</taxon>
        <taxon>Vertebrata</taxon>
        <taxon>Euteleostomi</taxon>
        <taxon>Archelosauria</taxon>
        <taxon>Archosauria</taxon>
        <taxon>Dinosauria</taxon>
        <taxon>Saurischia</taxon>
        <taxon>Theropoda</taxon>
        <taxon>Coelurosauria</taxon>
        <taxon>Aves</taxon>
        <taxon>Neognathae</taxon>
        <taxon>Neoaves</taxon>
        <taxon>Charadriiformes</taxon>
        <taxon>Scolopacidae</taxon>
        <taxon>Limosa</taxon>
    </lineage>
</organism>
<sequence>MVFYNTVSASGDKSYDDIHMDFCKTFDKFLHSIIAAKLESEGFGGWTVRRISNWMDICVQRVIVNGSISKRKPVMSGVSQASVLGPILFNVIISDVDSGTECTLSKFADDTKLHGAVDSLERRDAVQRDLDRLGEWACVNLMKFKNVKRKYCTWVIRMNSCW</sequence>
<gene>
    <name evidence="2" type="ORF">llap_938</name>
</gene>
<evidence type="ECO:0000313" key="3">
    <source>
        <dbReference type="Proteomes" id="UP000233556"/>
    </source>
</evidence>
<dbReference type="GO" id="GO:0003964">
    <property type="term" value="F:RNA-directed DNA polymerase activity"/>
    <property type="evidence" value="ECO:0007669"/>
    <property type="project" value="UniProtKB-KW"/>
</dbReference>
<protein>
    <submittedName>
        <fullName evidence="2">Rna-directed dna polymerase from mobile element jockey-like</fullName>
    </submittedName>
</protein>
<reference evidence="3" key="2">
    <citation type="submission" date="2017-12" db="EMBL/GenBank/DDBJ databases">
        <title>Genome sequence of the Bar-tailed Godwit (Limosa lapponica baueri).</title>
        <authorList>
            <person name="Lima N.C.B."/>
            <person name="Parody-Merino A.M."/>
            <person name="Battley P.F."/>
            <person name="Fidler A.E."/>
            <person name="Prosdocimi F."/>
        </authorList>
    </citation>
    <scope>NUCLEOTIDE SEQUENCE [LARGE SCALE GENOMIC DNA]</scope>
</reference>
<proteinExistence type="predicted"/>
<dbReference type="OrthoDB" id="416454at2759"/>
<reference evidence="3" key="1">
    <citation type="submission" date="2017-11" db="EMBL/GenBank/DDBJ databases">
        <authorList>
            <person name="Lima N.C."/>
            <person name="Parody-Merino A.M."/>
            <person name="Battley P.F."/>
            <person name="Fidler A.E."/>
            <person name="Prosdocimi F."/>
        </authorList>
    </citation>
    <scope>NUCLEOTIDE SEQUENCE [LARGE SCALE GENOMIC DNA]</scope>
</reference>
<keyword evidence="2" id="KW-0808">Transferase</keyword>
<dbReference type="Proteomes" id="UP000233556">
    <property type="component" value="Unassembled WGS sequence"/>
</dbReference>
<keyword evidence="2" id="KW-0695">RNA-directed DNA polymerase</keyword>
<dbReference type="Pfam" id="PF00078">
    <property type="entry name" value="RVT_1"/>
    <property type="match status" value="1"/>
</dbReference>
<feature type="domain" description="Reverse transcriptase" evidence="1">
    <location>
        <begin position="19"/>
        <end position="152"/>
    </location>
</feature>
<name>A0A2I0URU0_LIMLA</name>
<dbReference type="AlphaFoldDB" id="A0A2I0URU0"/>
<dbReference type="PANTHER" id="PTHR33332">
    <property type="entry name" value="REVERSE TRANSCRIPTASE DOMAIN-CONTAINING PROTEIN"/>
    <property type="match status" value="1"/>
</dbReference>
<dbReference type="EMBL" id="KZ505647">
    <property type="protein sequence ID" value="PKU48762.1"/>
    <property type="molecule type" value="Genomic_DNA"/>
</dbReference>
<accession>A0A2I0URU0</accession>
<evidence type="ECO:0000313" key="2">
    <source>
        <dbReference type="EMBL" id="PKU48762.1"/>
    </source>
</evidence>
<keyword evidence="2" id="KW-0548">Nucleotidyltransferase</keyword>
<evidence type="ECO:0000259" key="1">
    <source>
        <dbReference type="Pfam" id="PF00078"/>
    </source>
</evidence>